<dbReference type="InterPro" id="IPR036259">
    <property type="entry name" value="MFS_trans_sf"/>
</dbReference>
<evidence type="ECO:0000256" key="2">
    <source>
        <dbReference type="ARBA" id="ARBA00022475"/>
    </source>
</evidence>
<dbReference type="InterPro" id="IPR011701">
    <property type="entry name" value="MFS"/>
</dbReference>
<dbReference type="EMBL" id="FOHX01000020">
    <property type="protein sequence ID" value="SEU42351.1"/>
    <property type="molecule type" value="Genomic_DNA"/>
</dbReference>
<dbReference type="GO" id="GO:0022857">
    <property type="term" value="F:transmembrane transporter activity"/>
    <property type="evidence" value="ECO:0007669"/>
    <property type="project" value="InterPro"/>
</dbReference>
<evidence type="ECO:0000256" key="6">
    <source>
        <dbReference type="SAM" id="MobiDB-lite"/>
    </source>
</evidence>
<keyword evidence="9" id="KW-1185">Reference proteome</keyword>
<feature type="transmembrane region" description="Helical" evidence="7">
    <location>
        <begin position="116"/>
        <end position="139"/>
    </location>
</feature>
<dbReference type="CDD" id="cd06173">
    <property type="entry name" value="MFS_MefA_like"/>
    <property type="match status" value="1"/>
</dbReference>
<dbReference type="GO" id="GO:0005886">
    <property type="term" value="C:plasma membrane"/>
    <property type="evidence" value="ECO:0007669"/>
    <property type="project" value="UniProtKB-SubCell"/>
</dbReference>
<proteinExistence type="predicted"/>
<feature type="transmembrane region" description="Helical" evidence="7">
    <location>
        <begin position="195"/>
        <end position="215"/>
    </location>
</feature>
<dbReference type="PANTHER" id="PTHR23513">
    <property type="entry name" value="INTEGRAL MEMBRANE EFFLUX PROTEIN-RELATED"/>
    <property type="match status" value="1"/>
</dbReference>
<gene>
    <name evidence="8" type="ORF">SAMN05421811_12027</name>
</gene>
<feature type="transmembrane region" description="Helical" evidence="7">
    <location>
        <begin position="398"/>
        <end position="415"/>
    </location>
</feature>
<feature type="transmembrane region" description="Helical" evidence="7">
    <location>
        <begin position="331"/>
        <end position="352"/>
    </location>
</feature>
<dbReference type="SUPFAM" id="SSF103473">
    <property type="entry name" value="MFS general substrate transporter"/>
    <property type="match status" value="1"/>
</dbReference>
<feature type="transmembrane region" description="Helical" evidence="7">
    <location>
        <begin position="306"/>
        <end position="325"/>
    </location>
</feature>
<evidence type="ECO:0000256" key="5">
    <source>
        <dbReference type="ARBA" id="ARBA00023136"/>
    </source>
</evidence>
<keyword evidence="3 7" id="KW-0812">Transmembrane</keyword>
<feature type="transmembrane region" description="Helical" evidence="7">
    <location>
        <begin position="280"/>
        <end position="299"/>
    </location>
</feature>
<keyword evidence="4 7" id="KW-1133">Transmembrane helix</keyword>
<keyword evidence="5 7" id="KW-0472">Membrane</keyword>
<evidence type="ECO:0000313" key="8">
    <source>
        <dbReference type="EMBL" id="SEU42351.1"/>
    </source>
</evidence>
<feature type="transmembrane region" description="Helical" evidence="7">
    <location>
        <begin position="75"/>
        <end position="96"/>
    </location>
</feature>
<feature type="transmembrane region" description="Helical" evidence="7">
    <location>
        <begin position="42"/>
        <end position="63"/>
    </location>
</feature>
<keyword evidence="2" id="KW-1003">Cell membrane</keyword>
<feature type="transmembrane region" description="Helical" evidence="7">
    <location>
        <begin position="373"/>
        <end position="392"/>
    </location>
</feature>
<evidence type="ECO:0000256" key="4">
    <source>
        <dbReference type="ARBA" id="ARBA00022989"/>
    </source>
</evidence>
<dbReference type="Pfam" id="PF07690">
    <property type="entry name" value="MFS_1"/>
    <property type="match status" value="1"/>
</dbReference>
<dbReference type="STRING" id="568860.SAMN05421811_12027"/>
<protein>
    <submittedName>
        <fullName evidence="8">Predicted arabinose efflux permease, MFS family</fullName>
    </submittedName>
</protein>
<comment type="subcellular location">
    <subcellularLocation>
        <location evidence="1">Cell membrane</location>
        <topology evidence="1">Multi-pass membrane protein</topology>
    </subcellularLocation>
</comment>
<dbReference type="PANTHER" id="PTHR23513:SF6">
    <property type="entry name" value="MAJOR FACILITATOR SUPERFAMILY ASSOCIATED DOMAIN-CONTAINING PROTEIN"/>
    <property type="match status" value="1"/>
</dbReference>
<dbReference type="AlphaFoldDB" id="A0A1I0LMK9"/>
<name>A0A1I0LMK9_9ACTN</name>
<evidence type="ECO:0000256" key="3">
    <source>
        <dbReference type="ARBA" id="ARBA00022692"/>
    </source>
</evidence>
<reference evidence="8 9" key="1">
    <citation type="submission" date="2016-10" db="EMBL/GenBank/DDBJ databases">
        <authorList>
            <person name="de Groot N.N."/>
        </authorList>
    </citation>
    <scope>NUCLEOTIDE SEQUENCE [LARGE SCALE GENOMIC DNA]</scope>
    <source>
        <strain evidence="8 9">CGMCC 4.5598</strain>
    </source>
</reference>
<evidence type="ECO:0000313" key="9">
    <source>
        <dbReference type="Proteomes" id="UP000199361"/>
    </source>
</evidence>
<evidence type="ECO:0000256" key="7">
    <source>
        <dbReference type="SAM" id="Phobius"/>
    </source>
</evidence>
<dbReference type="Proteomes" id="UP000199361">
    <property type="component" value="Unassembled WGS sequence"/>
</dbReference>
<evidence type="ECO:0000256" key="1">
    <source>
        <dbReference type="ARBA" id="ARBA00004651"/>
    </source>
</evidence>
<accession>A0A1I0LMK9</accession>
<dbReference type="Gene3D" id="1.20.1250.20">
    <property type="entry name" value="MFS general substrate transporter like domains"/>
    <property type="match status" value="1"/>
</dbReference>
<feature type="transmembrane region" description="Helical" evidence="7">
    <location>
        <begin position="244"/>
        <end position="268"/>
    </location>
</feature>
<feature type="region of interest" description="Disordered" evidence="6">
    <location>
        <begin position="437"/>
        <end position="459"/>
    </location>
</feature>
<sequence>MSCSTAYDRKVGFEKAGGVDETVGQTRHKAQKMPIRSGIAPIWAGSAISTVGTRTLGVAYPLLALVQTSSPAAAGWAGFALTLPILLFYVPGGFLVDRISPRRVILCVEAGRLLSVASVLVAMMFGGPSLTHLLLAAAVEGSLWVLYTLAESALLPAMVQPARMHNALAKSEAASHFASLAGRPLGGYLFGVGRFVPFVVNSVLFAVSYALFFGWGRDTGRGPNRPSRLRDLAEGFRELTKLPFLGGSIVVTTFTNLMVNTLIMIYVAGSGDMSSLKVGIVLAAGGVGGVLGSALSVVLPPLRGVLRLHLWIWAFALVLAAFGTYVSLPSYFFALALVATGIGGALSNVAIRSVEVHKVDPATLARVVGVSRLSSYGAFCFAAPLGGFMVAWGDVQGGSAVLCLLMLTAAALSGWPPIGARLTPLLPPDLPRPELPRLPKLLGAHRPSRDLVPSPGVER</sequence>
<organism evidence="8 9">
    <name type="scientific">Nonomuraea wenchangensis</name>
    <dbReference type="NCBI Taxonomy" id="568860"/>
    <lineage>
        <taxon>Bacteria</taxon>
        <taxon>Bacillati</taxon>
        <taxon>Actinomycetota</taxon>
        <taxon>Actinomycetes</taxon>
        <taxon>Streptosporangiales</taxon>
        <taxon>Streptosporangiaceae</taxon>
        <taxon>Nonomuraea</taxon>
    </lineage>
</organism>